<organism evidence="2 3">
    <name type="scientific">Hibiscus sabdariffa</name>
    <name type="common">roselle</name>
    <dbReference type="NCBI Taxonomy" id="183260"/>
    <lineage>
        <taxon>Eukaryota</taxon>
        <taxon>Viridiplantae</taxon>
        <taxon>Streptophyta</taxon>
        <taxon>Embryophyta</taxon>
        <taxon>Tracheophyta</taxon>
        <taxon>Spermatophyta</taxon>
        <taxon>Magnoliopsida</taxon>
        <taxon>eudicotyledons</taxon>
        <taxon>Gunneridae</taxon>
        <taxon>Pentapetalae</taxon>
        <taxon>rosids</taxon>
        <taxon>malvids</taxon>
        <taxon>Malvales</taxon>
        <taxon>Malvaceae</taxon>
        <taxon>Malvoideae</taxon>
        <taxon>Hibiscus</taxon>
    </lineage>
</organism>
<keyword evidence="3" id="KW-1185">Reference proteome</keyword>
<dbReference type="EMBL" id="JBBPBM010000056">
    <property type="protein sequence ID" value="KAK8517139.1"/>
    <property type="molecule type" value="Genomic_DNA"/>
</dbReference>
<gene>
    <name evidence="2" type="ORF">V6N12_032336</name>
</gene>
<accession>A0ABR2CCA7</accession>
<evidence type="ECO:0000256" key="1">
    <source>
        <dbReference type="SAM" id="SignalP"/>
    </source>
</evidence>
<proteinExistence type="predicted"/>
<evidence type="ECO:0000313" key="2">
    <source>
        <dbReference type="EMBL" id="KAK8517139.1"/>
    </source>
</evidence>
<feature type="chain" id="PRO_5046111414" evidence="1">
    <location>
        <begin position="25"/>
        <end position="137"/>
    </location>
</feature>
<sequence>MNHKMLHTLFHCLLLILIWRVVDGKAATCPPQSWPWADRRCSHRWKSCRGDRSYGHRIWDRNLFAHAYAFKNGLSNILKVYQNEVVFGKTGHFRKKGSTFKQCCTEYSPRSPSTIVSFTISHDDFVVDRFGLTAGFG</sequence>
<dbReference type="Proteomes" id="UP001472677">
    <property type="component" value="Unassembled WGS sequence"/>
</dbReference>
<protein>
    <submittedName>
        <fullName evidence="2">Uncharacterized protein</fullName>
    </submittedName>
</protein>
<reference evidence="2 3" key="1">
    <citation type="journal article" date="2024" name="G3 (Bethesda)">
        <title>Genome assembly of Hibiscus sabdariffa L. provides insights into metabolisms of medicinal natural products.</title>
        <authorList>
            <person name="Kim T."/>
        </authorList>
    </citation>
    <scope>NUCLEOTIDE SEQUENCE [LARGE SCALE GENOMIC DNA]</scope>
    <source>
        <strain evidence="2">TK-2024</strain>
        <tissue evidence="2">Old leaves</tissue>
    </source>
</reference>
<evidence type="ECO:0000313" key="3">
    <source>
        <dbReference type="Proteomes" id="UP001472677"/>
    </source>
</evidence>
<keyword evidence="1" id="KW-0732">Signal</keyword>
<name>A0ABR2CCA7_9ROSI</name>
<feature type="signal peptide" evidence="1">
    <location>
        <begin position="1"/>
        <end position="24"/>
    </location>
</feature>
<comment type="caution">
    <text evidence="2">The sequence shown here is derived from an EMBL/GenBank/DDBJ whole genome shotgun (WGS) entry which is preliminary data.</text>
</comment>